<dbReference type="KEGG" id="bko:CKF48_02825"/>
<name>A0A248TDW9_9BACI</name>
<proteinExistence type="predicted"/>
<dbReference type="OrthoDB" id="2872747at2"/>
<protein>
    <recommendedName>
        <fullName evidence="3">HPr domain-containing protein</fullName>
    </recommendedName>
</protein>
<dbReference type="Proteomes" id="UP000215137">
    <property type="component" value="Chromosome"/>
</dbReference>
<dbReference type="AlphaFoldDB" id="A0A248TDW9"/>
<accession>A0A248TDW9</accession>
<dbReference type="RefSeq" id="WP_095369938.1">
    <property type="nucleotide sequence ID" value="NZ_CP022983.1"/>
</dbReference>
<evidence type="ECO:0008006" key="3">
    <source>
        <dbReference type="Google" id="ProtNLM"/>
    </source>
</evidence>
<organism evidence="1 2">
    <name type="scientific">Cytobacillus kochii</name>
    <dbReference type="NCBI Taxonomy" id="859143"/>
    <lineage>
        <taxon>Bacteria</taxon>
        <taxon>Bacillati</taxon>
        <taxon>Bacillota</taxon>
        <taxon>Bacilli</taxon>
        <taxon>Bacillales</taxon>
        <taxon>Bacillaceae</taxon>
        <taxon>Cytobacillus</taxon>
    </lineage>
</organism>
<gene>
    <name evidence="1" type="ORF">CKF48_02825</name>
</gene>
<evidence type="ECO:0000313" key="2">
    <source>
        <dbReference type="Proteomes" id="UP000215137"/>
    </source>
</evidence>
<dbReference type="EMBL" id="CP022983">
    <property type="protein sequence ID" value="ASV66363.1"/>
    <property type="molecule type" value="Genomic_DNA"/>
</dbReference>
<sequence>MNRKIISSSLKFEKSLNIKKMIAIYQTAYKYDGTIYFLYQHNVVIPSHLSKLVTFLMMVRPKDELKVIVEGTEPEEILIQIKTLCTNDVHFTAEPKSLLLNRSVHV</sequence>
<evidence type="ECO:0000313" key="1">
    <source>
        <dbReference type="EMBL" id="ASV66363.1"/>
    </source>
</evidence>
<reference evidence="1 2" key="1">
    <citation type="submission" date="2017-08" db="EMBL/GenBank/DDBJ databases">
        <title>Complete Genome Sequence of Bacillus kochii Oregon-R-modENCODE STRAIN BDGP4, isolated from Drosophila melanogaster gut.</title>
        <authorList>
            <person name="Wan K.H."/>
            <person name="Yu C."/>
            <person name="Park S."/>
            <person name="Hammonds A.S."/>
            <person name="Booth B.W."/>
            <person name="Celniker S.E."/>
        </authorList>
    </citation>
    <scope>NUCLEOTIDE SEQUENCE [LARGE SCALE GENOMIC DNA]</scope>
    <source>
        <strain evidence="1 2">BDGP4</strain>
    </source>
</reference>
<keyword evidence="2" id="KW-1185">Reference proteome</keyword>